<gene>
    <name evidence="1" type="ORF">GYA55_02825</name>
</gene>
<dbReference type="AlphaFoldDB" id="A0A7X9FQQ8"/>
<evidence type="ECO:0000313" key="2">
    <source>
        <dbReference type="Proteomes" id="UP000524246"/>
    </source>
</evidence>
<dbReference type="Proteomes" id="UP000524246">
    <property type="component" value="Unassembled WGS sequence"/>
</dbReference>
<feature type="non-terminal residue" evidence="1">
    <location>
        <position position="287"/>
    </location>
</feature>
<proteinExistence type="predicted"/>
<protein>
    <submittedName>
        <fullName evidence="1">Glycosyltransferase family 4 protein</fullName>
    </submittedName>
</protein>
<sequence length="287" mass="33100">MSKENIKTIVQLVLMNETGDSYYRMRWPARDLAFQAPNWRVINLDAQAKERFTWGEAADLLILYQSNDIDLLPLIEKRRRLGKKTLVEYNDNFYDVQAWSPVAEAWQSPLLWQRYERIMKISDGIIVTGEGLRDVLSSHISQRYYIIENHLPKVPDSYESLQQKKTPYISIGWGGSLGHMADFLSIVPVIKAVLAEIPGTKLHVMGNETIPSLLEFPKEKLVFKPWGSVEEYFHFWEEIHIGIAPLLDTPYNRCRSDIKAVEMSAMGVLPLLSNAIPYKNFLEQTDL</sequence>
<dbReference type="SUPFAM" id="SSF53756">
    <property type="entry name" value="UDP-Glycosyltransferase/glycogen phosphorylase"/>
    <property type="match status" value="1"/>
</dbReference>
<dbReference type="GO" id="GO:0016740">
    <property type="term" value="F:transferase activity"/>
    <property type="evidence" value="ECO:0007669"/>
    <property type="project" value="UniProtKB-KW"/>
</dbReference>
<reference evidence="1 2" key="1">
    <citation type="journal article" date="2020" name="Biotechnol. Biofuels">
        <title>New insights from the biogas microbiome by comprehensive genome-resolved metagenomics of nearly 1600 species originating from multiple anaerobic digesters.</title>
        <authorList>
            <person name="Campanaro S."/>
            <person name="Treu L."/>
            <person name="Rodriguez-R L.M."/>
            <person name="Kovalovszki A."/>
            <person name="Ziels R.M."/>
            <person name="Maus I."/>
            <person name="Zhu X."/>
            <person name="Kougias P.G."/>
            <person name="Basile A."/>
            <person name="Luo G."/>
            <person name="Schluter A."/>
            <person name="Konstantinidis K.T."/>
            <person name="Angelidaki I."/>
        </authorList>
    </citation>
    <scope>NUCLEOTIDE SEQUENCE [LARGE SCALE GENOMIC DNA]</scope>
    <source>
        <strain evidence="1">AS27yjCOA_65</strain>
    </source>
</reference>
<comment type="caution">
    <text evidence="1">The sequence shown here is derived from an EMBL/GenBank/DDBJ whole genome shotgun (WGS) entry which is preliminary data.</text>
</comment>
<evidence type="ECO:0000313" key="1">
    <source>
        <dbReference type="EMBL" id="NMC62079.1"/>
    </source>
</evidence>
<name>A0A7X9FQQ8_9DELT</name>
<keyword evidence="1" id="KW-0808">Transferase</keyword>
<dbReference type="EMBL" id="JAAZON010000111">
    <property type="protein sequence ID" value="NMC62079.1"/>
    <property type="molecule type" value="Genomic_DNA"/>
</dbReference>
<accession>A0A7X9FQQ8</accession>
<organism evidence="1 2">
    <name type="scientific">SAR324 cluster bacterium</name>
    <dbReference type="NCBI Taxonomy" id="2024889"/>
    <lineage>
        <taxon>Bacteria</taxon>
        <taxon>Deltaproteobacteria</taxon>
        <taxon>SAR324 cluster</taxon>
    </lineage>
</organism>